<feature type="domain" description="TonB C-terminal" evidence="2">
    <location>
        <begin position="374"/>
        <end position="466"/>
    </location>
</feature>
<dbReference type="OrthoDB" id="9812355at2"/>
<gene>
    <name evidence="3" type="ORF">LV89_04657</name>
</gene>
<evidence type="ECO:0000313" key="4">
    <source>
        <dbReference type="Proteomes" id="UP000245489"/>
    </source>
</evidence>
<dbReference type="InterPro" id="IPR051045">
    <property type="entry name" value="TonB-dependent_transducer"/>
</dbReference>
<dbReference type="Pfam" id="PF03544">
    <property type="entry name" value="TonB_C"/>
    <property type="match status" value="1"/>
</dbReference>
<evidence type="ECO:0000259" key="2">
    <source>
        <dbReference type="PROSITE" id="PS52015"/>
    </source>
</evidence>
<protein>
    <submittedName>
        <fullName evidence="3">TonB-like protein</fullName>
    </submittedName>
</protein>
<keyword evidence="1" id="KW-0732">Signal</keyword>
<dbReference type="Gene3D" id="3.30.1150.10">
    <property type="match status" value="1"/>
</dbReference>
<sequence length="466" mass="53228">MKKLILFVYLLSFISPIFSQSTTSPEEYYSIQRFVEATVQIPFMARVADVQGSVTVRIIVGDDDSKQYEIVQNLRPDCDKEALRVVKLLSNKLLKDNLKGKKKTLLVVPFFNPKPIFFKDGLAIEYYDKKKKPTTNQDEVEYASRYFVDTLTGRIKSDVEYFEIAKKRTEPIGKALLEVDSLDRNEPTFFENAADSLKMFYYRTHSNSDFKEVIGGYYSNGQAIISYIGDKHYRYFPNGRIKQESELVDDGKKMVITDYNWFANGQMAYVRVTEKTKTESIEKIIAVWDTLGTQIVKDGQGWDEYYEGKDEKMIIHAGLIKDGLFEGKWTGKSPNGELKYREVYKNGKCLNGVAYLGKDSTTYETPSVPAEFKGGKYGFATFLERHLNYPSKAQRSNVSGKVYVQFVVCTDGTLCDYKVLKGIGFGCDEESVRVLQASSGKWIPGKYRGKAVRSKFTIPINYQLSR</sequence>
<keyword evidence="4" id="KW-1185">Reference proteome</keyword>
<dbReference type="SUPFAM" id="SSF74653">
    <property type="entry name" value="TolA/TonB C-terminal domain"/>
    <property type="match status" value="1"/>
</dbReference>
<dbReference type="PROSITE" id="PS52015">
    <property type="entry name" value="TONB_CTD"/>
    <property type="match status" value="1"/>
</dbReference>
<dbReference type="Proteomes" id="UP000245489">
    <property type="component" value="Unassembled WGS sequence"/>
</dbReference>
<name>A0A316DG70_9BACT</name>
<organism evidence="3 4">
    <name type="scientific">Arcicella aurantiaca</name>
    <dbReference type="NCBI Taxonomy" id="591202"/>
    <lineage>
        <taxon>Bacteria</taxon>
        <taxon>Pseudomonadati</taxon>
        <taxon>Bacteroidota</taxon>
        <taxon>Cytophagia</taxon>
        <taxon>Cytophagales</taxon>
        <taxon>Flectobacillaceae</taxon>
        <taxon>Arcicella</taxon>
    </lineage>
</organism>
<evidence type="ECO:0000256" key="1">
    <source>
        <dbReference type="SAM" id="SignalP"/>
    </source>
</evidence>
<dbReference type="PANTHER" id="PTHR33446">
    <property type="entry name" value="PROTEIN TONB-RELATED"/>
    <property type="match status" value="1"/>
</dbReference>
<dbReference type="PANTHER" id="PTHR33446:SF2">
    <property type="entry name" value="PROTEIN TONB"/>
    <property type="match status" value="1"/>
</dbReference>
<dbReference type="GO" id="GO:0031992">
    <property type="term" value="F:energy transducer activity"/>
    <property type="evidence" value="ECO:0007669"/>
    <property type="project" value="TreeGrafter"/>
</dbReference>
<reference evidence="3 4" key="1">
    <citation type="submission" date="2018-05" db="EMBL/GenBank/DDBJ databases">
        <title>Genomic Encyclopedia of Archaeal and Bacterial Type Strains, Phase II (KMG-II): from individual species to whole genera.</title>
        <authorList>
            <person name="Goeker M."/>
        </authorList>
    </citation>
    <scope>NUCLEOTIDE SEQUENCE [LARGE SCALE GENOMIC DNA]</scope>
    <source>
        <strain evidence="3 4">DSM 22214</strain>
    </source>
</reference>
<dbReference type="InterPro" id="IPR037682">
    <property type="entry name" value="TonB_C"/>
</dbReference>
<feature type="signal peptide" evidence="1">
    <location>
        <begin position="1"/>
        <end position="19"/>
    </location>
</feature>
<dbReference type="GO" id="GO:0098797">
    <property type="term" value="C:plasma membrane protein complex"/>
    <property type="evidence" value="ECO:0007669"/>
    <property type="project" value="TreeGrafter"/>
</dbReference>
<comment type="caution">
    <text evidence="3">The sequence shown here is derived from an EMBL/GenBank/DDBJ whole genome shotgun (WGS) entry which is preliminary data.</text>
</comment>
<accession>A0A316DG70</accession>
<dbReference type="GO" id="GO:0055085">
    <property type="term" value="P:transmembrane transport"/>
    <property type="evidence" value="ECO:0007669"/>
    <property type="project" value="InterPro"/>
</dbReference>
<feature type="chain" id="PRO_5016389311" evidence="1">
    <location>
        <begin position="20"/>
        <end position="466"/>
    </location>
</feature>
<evidence type="ECO:0000313" key="3">
    <source>
        <dbReference type="EMBL" id="PWK16905.1"/>
    </source>
</evidence>
<dbReference type="AlphaFoldDB" id="A0A316DG70"/>
<dbReference type="EMBL" id="QGGO01000041">
    <property type="protein sequence ID" value="PWK16905.1"/>
    <property type="molecule type" value="Genomic_DNA"/>
</dbReference>
<dbReference type="RefSeq" id="WP_146199247.1">
    <property type="nucleotide sequence ID" value="NZ_QGGO01000041.1"/>
</dbReference>
<proteinExistence type="predicted"/>